<dbReference type="GO" id="GO:0008289">
    <property type="term" value="F:lipid binding"/>
    <property type="evidence" value="ECO:0007669"/>
    <property type="project" value="InterPro"/>
</dbReference>
<feature type="domain" description="START" evidence="2">
    <location>
        <begin position="52"/>
        <end position="247"/>
    </location>
</feature>
<dbReference type="PANTHER" id="PTHR46121:SF3">
    <property type="entry name" value="STEROIDOGENIC ACUTE REGULATORY-LIKE PROTEIN 1"/>
    <property type="match status" value="1"/>
</dbReference>
<dbReference type="EMBL" id="UYRR01031699">
    <property type="protein sequence ID" value="VDK52035.1"/>
    <property type="molecule type" value="Genomic_DNA"/>
</dbReference>
<reference evidence="5" key="1">
    <citation type="submission" date="2017-02" db="UniProtKB">
        <authorList>
            <consortium name="WormBaseParasite"/>
        </authorList>
    </citation>
    <scope>IDENTIFICATION</scope>
</reference>
<dbReference type="InterPro" id="IPR051869">
    <property type="entry name" value="STARD3"/>
</dbReference>
<dbReference type="GO" id="GO:0140284">
    <property type="term" value="C:endoplasmic reticulum-endosome membrane contact site"/>
    <property type="evidence" value="ECO:0007669"/>
    <property type="project" value="TreeGrafter"/>
</dbReference>
<feature type="compositionally biased region" description="Low complexity" evidence="1">
    <location>
        <begin position="1"/>
        <end position="12"/>
    </location>
</feature>
<dbReference type="WBParaSite" id="ASIM_0001490601-mRNA-1">
    <property type="protein sequence ID" value="ASIM_0001490601-mRNA-1"/>
    <property type="gene ID" value="ASIM_0001490601"/>
</dbReference>
<evidence type="ECO:0000259" key="2">
    <source>
        <dbReference type="PROSITE" id="PS50848"/>
    </source>
</evidence>
<dbReference type="InterPro" id="IPR002913">
    <property type="entry name" value="START_lipid-bd_dom"/>
</dbReference>
<protein>
    <submittedName>
        <fullName evidence="5">Steroidogenic acute regulatory-like protein 1 (inferred by orthology to a C. elegans protein)</fullName>
    </submittedName>
</protein>
<dbReference type="AlphaFoldDB" id="A0A0M3K1Z2"/>
<dbReference type="SMART" id="SM00234">
    <property type="entry name" value="START"/>
    <property type="match status" value="1"/>
</dbReference>
<feature type="compositionally biased region" description="Basic and acidic residues" evidence="1">
    <location>
        <begin position="13"/>
        <end position="25"/>
    </location>
</feature>
<dbReference type="Pfam" id="PF01852">
    <property type="entry name" value="START"/>
    <property type="match status" value="1"/>
</dbReference>
<dbReference type="Proteomes" id="UP000267096">
    <property type="component" value="Unassembled WGS sequence"/>
</dbReference>
<dbReference type="PANTHER" id="PTHR46121">
    <property type="entry name" value="STEROIDOGENIC ACUTE REGULATORY PROTEIN-LIKE"/>
    <property type="match status" value="1"/>
</dbReference>
<dbReference type="GO" id="GO:0099044">
    <property type="term" value="P:vesicle tethering to endoplasmic reticulum"/>
    <property type="evidence" value="ECO:0007669"/>
    <property type="project" value="TreeGrafter"/>
</dbReference>
<name>A0A0M3K1Z2_ANISI</name>
<dbReference type="InterPro" id="IPR023393">
    <property type="entry name" value="START-like_dom_sf"/>
</dbReference>
<evidence type="ECO:0000313" key="3">
    <source>
        <dbReference type="EMBL" id="VDK52035.1"/>
    </source>
</evidence>
<sequence length="250" mass="28721">MAPIITTTTEAAASEKKEKTDNEMEKYAEGLRRANDAMKSMMEMVSMPDFEERDGWKRKNSNKNDVVFSKRYSMGKVFTMRVRKHSSAFCKTVFDFPLQQAFAEHWENFVDIIHYNKNISNVRVIAELSAHADVVYYAMKDVAAVKGREFLTCRTFRRVGDEIIEAARSFDLADVPRNPDKIRGEVVLAGGRFRMHPKDATKTVVDYVMCVDFKGPDIPKVIMDATMGMFIIQDADYTRKQIERLKNEAT</sequence>
<proteinExistence type="predicted"/>
<keyword evidence="4" id="KW-1185">Reference proteome</keyword>
<organism evidence="5">
    <name type="scientific">Anisakis simplex</name>
    <name type="common">Herring worm</name>
    <dbReference type="NCBI Taxonomy" id="6269"/>
    <lineage>
        <taxon>Eukaryota</taxon>
        <taxon>Metazoa</taxon>
        <taxon>Ecdysozoa</taxon>
        <taxon>Nematoda</taxon>
        <taxon>Chromadorea</taxon>
        <taxon>Rhabditida</taxon>
        <taxon>Spirurina</taxon>
        <taxon>Ascaridomorpha</taxon>
        <taxon>Ascaridoidea</taxon>
        <taxon>Anisakidae</taxon>
        <taxon>Anisakis</taxon>
        <taxon>Anisakis simplex complex</taxon>
    </lineage>
</organism>
<gene>
    <name evidence="3" type="ORF">ASIM_LOCUS14316</name>
</gene>
<reference evidence="3 4" key="2">
    <citation type="submission" date="2018-11" db="EMBL/GenBank/DDBJ databases">
        <authorList>
            <consortium name="Pathogen Informatics"/>
        </authorList>
    </citation>
    <scope>NUCLEOTIDE SEQUENCE [LARGE SCALE GENOMIC DNA]</scope>
</reference>
<dbReference type="Gene3D" id="3.30.530.20">
    <property type="match status" value="1"/>
</dbReference>
<dbReference type="CDD" id="cd00177">
    <property type="entry name" value="START"/>
    <property type="match status" value="1"/>
</dbReference>
<evidence type="ECO:0000313" key="4">
    <source>
        <dbReference type="Proteomes" id="UP000267096"/>
    </source>
</evidence>
<dbReference type="OrthoDB" id="74575at2759"/>
<evidence type="ECO:0000313" key="5">
    <source>
        <dbReference type="WBParaSite" id="ASIM_0001490601-mRNA-1"/>
    </source>
</evidence>
<dbReference type="GO" id="GO:0005789">
    <property type="term" value="C:endoplasmic reticulum membrane"/>
    <property type="evidence" value="ECO:0007669"/>
    <property type="project" value="TreeGrafter"/>
</dbReference>
<dbReference type="PROSITE" id="PS50848">
    <property type="entry name" value="START"/>
    <property type="match status" value="1"/>
</dbReference>
<evidence type="ECO:0000256" key="1">
    <source>
        <dbReference type="SAM" id="MobiDB-lite"/>
    </source>
</evidence>
<dbReference type="SUPFAM" id="SSF55961">
    <property type="entry name" value="Bet v1-like"/>
    <property type="match status" value="1"/>
</dbReference>
<accession>A0A0M3K1Z2</accession>
<feature type="region of interest" description="Disordered" evidence="1">
    <location>
        <begin position="1"/>
        <end position="25"/>
    </location>
</feature>
<dbReference type="GO" id="GO:0005765">
    <property type="term" value="C:lysosomal membrane"/>
    <property type="evidence" value="ECO:0007669"/>
    <property type="project" value="TreeGrafter"/>
</dbReference>
<dbReference type="GO" id="GO:0031902">
    <property type="term" value="C:late endosome membrane"/>
    <property type="evidence" value="ECO:0007669"/>
    <property type="project" value="TreeGrafter"/>
</dbReference>